<dbReference type="EMBL" id="BMNN01000005">
    <property type="protein sequence ID" value="GGJ05489.1"/>
    <property type="molecule type" value="Genomic_DNA"/>
</dbReference>
<comment type="caution">
    <text evidence="3">The sequence shown here is derived from an EMBL/GenBank/DDBJ whole genome shotgun (WGS) entry which is preliminary data.</text>
</comment>
<keyword evidence="4" id="KW-1185">Reference proteome</keyword>
<dbReference type="InterPro" id="IPR002213">
    <property type="entry name" value="UDP_glucos_trans"/>
</dbReference>
<dbReference type="SUPFAM" id="SSF53756">
    <property type="entry name" value="UDP-Glycosyltransferase/glycogen phosphorylase"/>
    <property type="match status" value="1"/>
</dbReference>
<accession>A0ABQ2CV77</accession>
<reference evidence="4" key="1">
    <citation type="journal article" date="2019" name="Int. J. Syst. Evol. Microbiol.">
        <title>The Global Catalogue of Microorganisms (GCM) 10K type strain sequencing project: providing services to taxonomists for standard genome sequencing and annotation.</title>
        <authorList>
            <consortium name="The Broad Institute Genomics Platform"/>
            <consortium name="The Broad Institute Genome Sequencing Center for Infectious Disease"/>
            <person name="Wu L."/>
            <person name="Ma J."/>
        </authorList>
    </citation>
    <scope>NUCLEOTIDE SEQUENCE [LARGE SCALE GENOMIC DNA]</scope>
    <source>
        <strain evidence="4">JCM 11590</strain>
    </source>
</reference>
<dbReference type="Gene3D" id="3.40.50.2000">
    <property type="entry name" value="Glycogen Phosphorylase B"/>
    <property type="match status" value="2"/>
</dbReference>
<dbReference type="PANTHER" id="PTHR48050">
    <property type="entry name" value="STEROL 3-BETA-GLUCOSYLTRANSFERASE"/>
    <property type="match status" value="1"/>
</dbReference>
<gene>
    <name evidence="3" type="ORF">GCM10009083_22940</name>
</gene>
<dbReference type="GO" id="GO:0016740">
    <property type="term" value="F:transferase activity"/>
    <property type="evidence" value="ECO:0007669"/>
    <property type="project" value="UniProtKB-KW"/>
</dbReference>
<evidence type="ECO:0000256" key="2">
    <source>
        <dbReference type="RuleBase" id="RU003718"/>
    </source>
</evidence>
<dbReference type="Proteomes" id="UP000633263">
    <property type="component" value="Unassembled WGS sequence"/>
</dbReference>
<sequence length="428" mass="45587">MTHFAVVAPALPSHFRALQALGVELVSRGHRVTFVHQQDAAAWLDSPLIHFHAVGLTSHPAGSLAQTLRYAANPGGLTGLRRLIADMARTTDMLCRELPAALSALQVDALICDQMEAAGGMVAEALDLPYVSVACALPVNREPGVPLPVMPMAYGEDERSRQMYQGSTRVYDWIMRRHRRVIAEHAAALGLSPRDGLHQCLSPLAQISQTVPGFEFPRVALPAHFHHVGPLRADIGAEPPLPYAVTAGKPMVFASLGTLLGQRYGVFRRIARACRRLDVQLLLAHCNGLDAAQARVLEREGATWVTDFAPQRAALARADAVVSHGGLNTVMDALVARTPVLALPIAFDQAGVAARVCHAGVGLRASARFCSSAAMSTLLQRLLNDTGFAGNLARLGAEVEAAGGTPVAADIVEAVMRTGRPVLAEGRR</sequence>
<name>A0ABQ2CV77_9GAMM</name>
<dbReference type="CDD" id="cd03784">
    <property type="entry name" value="GT1_Gtf-like"/>
    <property type="match status" value="1"/>
</dbReference>
<proteinExistence type="inferred from homology"/>
<evidence type="ECO:0000313" key="3">
    <source>
        <dbReference type="EMBL" id="GGJ05489.1"/>
    </source>
</evidence>
<protein>
    <submittedName>
        <fullName evidence="3">Glycosyl transferase</fullName>
    </submittedName>
</protein>
<dbReference type="RefSeq" id="WP_188636791.1">
    <property type="nucleotide sequence ID" value="NZ_BMNN01000005.1"/>
</dbReference>
<dbReference type="PANTHER" id="PTHR48050:SF13">
    <property type="entry name" value="STEROL 3-BETA-GLUCOSYLTRANSFERASE UGT80A2"/>
    <property type="match status" value="1"/>
</dbReference>
<organism evidence="3 4">
    <name type="scientific">Halopseudomonas pertucinogena</name>
    <dbReference type="NCBI Taxonomy" id="86175"/>
    <lineage>
        <taxon>Bacteria</taxon>
        <taxon>Pseudomonadati</taxon>
        <taxon>Pseudomonadota</taxon>
        <taxon>Gammaproteobacteria</taxon>
        <taxon>Pseudomonadales</taxon>
        <taxon>Pseudomonadaceae</taxon>
        <taxon>Halopseudomonas</taxon>
    </lineage>
</organism>
<dbReference type="InterPro" id="IPR050426">
    <property type="entry name" value="Glycosyltransferase_28"/>
</dbReference>
<keyword evidence="2" id="KW-0328">Glycosyltransferase</keyword>
<evidence type="ECO:0000256" key="1">
    <source>
        <dbReference type="ARBA" id="ARBA00022679"/>
    </source>
</evidence>
<dbReference type="InterPro" id="IPR035595">
    <property type="entry name" value="UDP_glycos_trans_CS"/>
</dbReference>
<dbReference type="Pfam" id="PF00201">
    <property type="entry name" value="UDPGT"/>
    <property type="match status" value="1"/>
</dbReference>
<comment type="similarity">
    <text evidence="2">Belongs to the UDP-glycosyltransferase family.</text>
</comment>
<keyword evidence="1 2" id="KW-0808">Transferase</keyword>
<evidence type="ECO:0000313" key="4">
    <source>
        <dbReference type="Proteomes" id="UP000633263"/>
    </source>
</evidence>
<dbReference type="PROSITE" id="PS00375">
    <property type="entry name" value="UDPGT"/>
    <property type="match status" value="1"/>
</dbReference>